<proteinExistence type="predicted"/>
<dbReference type="GeneID" id="47230187"/>
<gene>
    <name evidence="1" type="ORF">AA14337_0932</name>
</gene>
<dbReference type="EMBL" id="BAPF01000013">
    <property type="protein sequence ID" value="GBQ77823.1"/>
    <property type="molecule type" value="Genomic_DNA"/>
</dbReference>
<name>A0ABQ0PPW7_9PROT</name>
<comment type="caution">
    <text evidence="1">The sequence shown here is derived from an EMBL/GenBank/DDBJ whole genome shotgun (WGS) entry which is preliminary data.</text>
</comment>
<sequence>MNNNCSLSGAYYNVQWIKDVIDCAYKHDRRILDVPKGSLLLGDNSDSLMQSLQRVILRGSARMSGAREKTCHPEHLAFPRLFRPTLQAQHLKNFRKKISENKEIKWVFSGDSILSIGADIVSPSESPVYTWSDEIKRQNFGAKINFYNLSIPATRWDDMASDTECPAWWPASQGILWLDYIIGLKPDVMVFWFGGNDSENINPSAMDLIIGRIEKELPGCDILLCVTYLPSSGTPEHGYATVEGQHGRMISQNYTRSYAAWRGKGFLDFGRWHRMVRDGYDPCEMSLTRIEPSLNSDFPSFEKLYKTQDKRWFFPTCANDNLVYANQCTDWAIGFSFSEFVRKFSFPLSGLSCDARPNRCHVTLEEGRIVVLVENGIPGDCRIKVDTEFYPRTDRPSFFSIILKNNRLTISTPHNDWNPDAGSVILGGGFVDIFDMHIPRFGGRYHPYLETDTDQTLTVYNLCVADSSRADGGCTRFMPCMSDLDLFQRSFSAGGSNQYHQNTNGVRETLAPVIRQENWCGLS</sequence>
<organism evidence="1 2">
    <name type="scientific">Acetobacter malorum DSM 14337</name>
    <dbReference type="NCBI Taxonomy" id="1307910"/>
    <lineage>
        <taxon>Bacteria</taxon>
        <taxon>Pseudomonadati</taxon>
        <taxon>Pseudomonadota</taxon>
        <taxon>Alphaproteobacteria</taxon>
        <taxon>Acetobacterales</taxon>
        <taxon>Acetobacteraceae</taxon>
        <taxon>Acetobacter</taxon>
    </lineage>
</organism>
<protein>
    <recommendedName>
        <fullName evidence="3">SGNH hydrolase-type esterase domain-containing protein</fullName>
    </recommendedName>
</protein>
<dbReference type="SUPFAM" id="SSF52266">
    <property type="entry name" value="SGNH hydrolase"/>
    <property type="match status" value="1"/>
</dbReference>
<evidence type="ECO:0000313" key="1">
    <source>
        <dbReference type="EMBL" id="GBQ77823.1"/>
    </source>
</evidence>
<accession>A0ABQ0PPW7</accession>
<evidence type="ECO:0000313" key="2">
    <source>
        <dbReference type="Proteomes" id="UP001065047"/>
    </source>
</evidence>
<dbReference type="RefSeq" id="WP_156476880.1">
    <property type="nucleotide sequence ID" value="NZ_BAPF01000013.1"/>
</dbReference>
<dbReference type="Gene3D" id="3.40.50.1110">
    <property type="entry name" value="SGNH hydrolase"/>
    <property type="match status" value="1"/>
</dbReference>
<dbReference type="CDD" id="cd00229">
    <property type="entry name" value="SGNH_hydrolase"/>
    <property type="match status" value="1"/>
</dbReference>
<keyword evidence="2" id="KW-1185">Reference proteome</keyword>
<evidence type="ECO:0008006" key="3">
    <source>
        <dbReference type="Google" id="ProtNLM"/>
    </source>
</evidence>
<reference evidence="1" key="1">
    <citation type="submission" date="2013-04" db="EMBL/GenBank/DDBJ databases">
        <title>The genome sequencing project of 58 acetic acid bacteria.</title>
        <authorList>
            <person name="Okamoto-Kainuma A."/>
            <person name="Ishikawa M."/>
            <person name="Umino S."/>
            <person name="Koizumi Y."/>
            <person name="Shiwa Y."/>
            <person name="Yoshikawa H."/>
            <person name="Matsutani M."/>
            <person name="Matsushita K."/>
        </authorList>
    </citation>
    <scope>NUCLEOTIDE SEQUENCE</scope>
    <source>
        <strain evidence="1">DSM 14337</strain>
    </source>
</reference>
<dbReference type="InterPro" id="IPR036514">
    <property type="entry name" value="SGNH_hydro_sf"/>
</dbReference>
<dbReference type="Proteomes" id="UP001065047">
    <property type="component" value="Unassembled WGS sequence"/>
</dbReference>